<keyword evidence="7" id="KW-0539">Nucleus</keyword>
<feature type="region of interest" description="Disordered" evidence="9">
    <location>
        <begin position="325"/>
        <end position="366"/>
    </location>
</feature>
<feature type="compositionally biased region" description="Acidic residues" evidence="9">
    <location>
        <begin position="517"/>
        <end position="534"/>
    </location>
</feature>
<dbReference type="AlphaFoldDB" id="A0A316UZD6"/>
<dbReference type="PANTHER" id="PTHR13257">
    <property type="entry name" value="NUCLEOPORIN NUP84-RELATED"/>
    <property type="match status" value="1"/>
</dbReference>
<dbReference type="GeneID" id="37027326"/>
<evidence type="ECO:0000256" key="4">
    <source>
        <dbReference type="ARBA" id="ARBA00022927"/>
    </source>
</evidence>
<dbReference type="GO" id="GO:0006606">
    <property type="term" value="P:protein import into nucleus"/>
    <property type="evidence" value="ECO:0007669"/>
    <property type="project" value="TreeGrafter"/>
</dbReference>
<evidence type="ECO:0000256" key="7">
    <source>
        <dbReference type="ARBA" id="ARBA00023242"/>
    </source>
</evidence>
<feature type="region of interest" description="Disordered" evidence="9">
    <location>
        <begin position="405"/>
        <end position="432"/>
    </location>
</feature>
<feature type="compositionally biased region" description="Polar residues" evidence="9">
    <location>
        <begin position="678"/>
        <end position="700"/>
    </location>
</feature>
<dbReference type="RefSeq" id="XP_025364283.1">
    <property type="nucleotide sequence ID" value="XM_025505503.1"/>
</dbReference>
<feature type="compositionally biased region" description="Polar residues" evidence="9">
    <location>
        <begin position="472"/>
        <end position="486"/>
    </location>
</feature>
<evidence type="ECO:0000256" key="6">
    <source>
        <dbReference type="ARBA" id="ARBA00023132"/>
    </source>
</evidence>
<evidence type="ECO:0000313" key="11">
    <source>
        <dbReference type="Proteomes" id="UP000245884"/>
    </source>
</evidence>
<accession>A0A316UZD6</accession>
<feature type="region of interest" description="Disordered" evidence="9">
    <location>
        <begin position="678"/>
        <end position="716"/>
    </location>
</feature>
<dbReference type="EMBL" id="KZ819663">
    <property type="protein sequence ID" value="PWN29671.1"/>
    <property type="molecule type" value="Genomic_DNA"/>
</dbReference>
<evidence type="ECO:0000313" key="10">
    <source>
        <dbReference type="EMBL" id="PWN29671.1"/>
    </source>
</evidence>
<dbReference type="GO" id="GO:0017056">
    <property type="term" value="F:structural constituent of nuclear pore"/>
    <property type="evidence" value="ECO:0007669"/>
    <property type="project" value="InterPro"/>
</dbReference>
<protein>
    <submittedName>
        <fullName evidence="10">Uncharacterized protein</fullName>
    </submittedName>
</protein>
<dbReference type="PANTHER" id="PTHR13257:SF0">
    <property type="entry name" value="NUCLEAR PORE COMPLEX PROTEIN NUP88"/>
    <property type="match status" value="1"/>
</dbReference>
<keyword evidence="2" id="KW-0813">Transport</keyword>
<keyword evidence="11" id="KW-1185">Reference proteome</keyword>
<feature type="compositionally biased region" description="Polar residues" evidence="9">
    <location>
        <begin position="201"/>
        <end position="220"/>
    </location>
</feature>
<keyword evidence="6" id="KW-0906">Nuclear pore complex</keyword>
<keyword evidence="5" id="KW-0811">Translocation</keyword>
<dbReference type="InterPro" id="IPR019321">
    <property type="entry name" value="Nucleoporin_Nup88"/>
</dbReference>
<dbReference type="GO" id="GO:0000056">
    <property type="term" value="P:ribosomal small subunit export from nucleus"/>
    <property type="evidence" value="ECO:0007669"/>
    <property type="project" value="InterPro"/>
</dbReference>
<comment type="subcellular location">
    <subcellularLocation>
        <location evidence="1">Nucleus</location>
        <location evidence="1">Nuclear pore complex</location>
    </subcellularLocation>
</comment>
<feature type="region of interest" description="Disordered" evidence="9">
    <location>
        <begin position="197"/>
        <end position="231"/>
    </location>
</feature>
<name>A0A316UZD6_9BASI</name>
<evidence type="ECO:0000256" key="9">
    <source>
        <dbReference type="SAM" id="MobiDB-lite"/>
    </source>
</evidence>
<dbReference type="GO" id="GO:0000055">
    <property type="term" value="P:ribosomal large subunit export from nucleus"/>
    <property type="evidence" value="ECO:0007669"/>
    <property type="project" value="InterPro"/>
</dbReference>
<dbReference type="InterPro" id="IPR037700">
    <property type="entry name" value="NUP88/NUP82"/>
</dbReference>
<evidence type="ECO:0000256" key="3">
    <source>
        <dbReference type="ARBA" id="ARBA00022816"/>
    </source>
</evidence>
<reference evidence="10 11" key="1">
    <citation type="journal article" date="2018" name="Mol. Biol. Evol.">
        <title>Broad Genomic Sampling Reveals a Smut Pathogenic Ancestry of the Fungal Clade Ustilaginomycotina.</title>
        <authorList>
            <person name="Kijpornyongpan T."/>
            <person name="Mondo S.J."/>
            <person name="Barry K."/>
            <person name="Sandor L."/>
            <person name="Lee J."/>
            <person name="Lipzen A."/>
            <person name="Pangilinan J."/>
            <person name="LaButti K."/>
            <person name="Hainaut M."/>
            <person name="Henrissat B."/>
            <person name="Grigoriev I.V."/>
            <person name="Spatafora J.W."/>
            <person name="Aime M.C."/>
        </authorList>
    </citation>
    <scope>NUCLEOTIDE SEQUENCE [LARGE SCALE GENOMIC DNA]</scope>
    <source>
        <strain evidence="10 11">MCA 5214</strain>
    </source>
</reference>
<keyword evidence="3" id="KW-0509">mRNA transport</keyword>
<dbReference type="Proteomes" id="UP000245884">
    <property type="component" value="Unassembled WGS sequence"/>
</dbReference>
<sequence>MAIMPPSPSTEASSPDAYSDQDLSWLNALPHQSAFASSSSSGPAGHLALRGSDALVALDGQLRIFSLSSLKHANDSLASEYKVLSNPLIAEALAQEHTLALNPLKTLLVIQSETSLVLIILPRTTSLASDSLSIPVKAHKVGAFYHNSRSPREEQIVQVKWHPWSKRGTSLLVLSNNGCLEEYDVARDLHEPQQAIRLLPQASQPSPSRVKSGRSRSTMSPMPGASHHQDLDADPAHQAAAFTLAIGAETSTAWTTLTIYLLTTAGQIFAAAPFLPRHARLPSSFLHSLAAYAQLTSETKSAASRQRDVALRFVSHLLKQARSYQASKAAEESQDGLPGRRSRATTPADVLARGSTPVLSGGMHKSQSLMSIDTPAATTDRDLIGGEDDAQEFVEVQCPDHAVVPGPILPQGPFSLQPAPQPSNEQGDRRGSDLVFRKSNGVELLFISKTDGGVDIAVLNVAGKIAPRWQLSSPPSLLHRGSSTRSGRMPRESGSYSTRSSRDSQVRKSGRFGLDDSSSEEDETDEEDALDGEESFSLGASTSTLTSPTLFIYESLSLALPAMSHLRITLDPVYSDTFYVHHDFGVHMACTSAWDRRLSELLDTEDAQGMQRFLHSNVQSDLRCIVKIQGVTETRAEMRRVSSVEVIDDVYLGYSIIVMMGDGESLGLEMSLRANAQGNSSTEAATPEAVSSPTQRQHYTSLLGGSPFVPPAPFNANDTAATFPTLRLKTSDPQAAKRELTVTPESLRLLGTTVQDLRGQVREVVQGGNAIQRRLELQMKELQRQVGKLNEMRARIERHQGEAGHKDRIERIAANQRKLIERVDRVLQGTMDASDSGVSQYEEAWMKEMEVMERSMGKNESEGLKGKVNKLQGQLEYLKPDLTLLVGSARDKATPTDNGGGKLGMRQLDRILTALGVESDKLVEAKDKVHRLNRSLPKGATEHALR</sequence>
<feature type="coiled-coil region" evidence="8">
    <location>
        <begin position="772"/>
        <end position="802"/>
    </location>
</feature>
<evidence type="ECO:0000256" key="5">
    <source>
        <dbReference type="ARBA" id="ARBA00023010"/>
    </source>
</evidence>
<evidence type="ECO:0000256" key="2">
    <source>
        <dbReference type="ARBA" id="ARBA00022448"/>
    </source>
</evidence>
<dbReference type="GO" id="GO:0005643">
    <property type="term" value="C:nuclear pore"/>
    <property type="evidence" value="ECO:0007669"/>
    <property type="project" value="UniProtKB-SubCell"/>
</dbReference>
<gene>
    <name evidence="10" type="ORF">BDZ90DRAFT_230533</name>
</gene>
<keyword evidence="4" id="KW-0653">Protein transport</keyword>
<organism evidence="10 11">
    <name type="scientific">Jaminaea rosea</name>
    <dbReference type="NCBI Taxonomy" id="1569628"/>
    <lineage>
        <taxon>Eukaryota</taxon>
        <taxon>Fungi</taxon>
        <taxon>Dikarya</taxon>
        <taxon>Basidiomycota</taxon>
        <taxon>Ustilaginomycotina</taxon>
        <taxon>Exobasidiomycetes</taxon>
        <taxon>Microstromatales</taxon>
        <taxon>Microstromatales incertae sedis</taxon>
        <taxon>Jaminaea</taxon>
    </lineage>
</organism>
<dbReference type="GO" id="GO:0006406">
    <property type="term" value="P:mRNA export from nucleus"/>
    <property type="evidence" value="ECO:0007669"/>
    <property type="project" value="TreeGrafter"/>
</dbReference>
<evidence type="ECO:0000256" key="8">
    <source>
        <dbReference type="SAM" id="Coils"/>
    </source>
</evidence>
<feature type="region of interest" description="Disordered" evidence="9">
    <location>
        <begin position="472"/>
        <end position="541"/>
    </location>
</feature>
<dbReference type="Pfam" id="PF10168">
    <property type="entry name" value="Nup88"/>
    <property type="match status" value="1"/>
</dbReference>
<proteinExistence type="predicted"/>
<dbReference type="OrthoDB" id="341482at2759"/>
<dbReference type="STRING" id="1569628.A0A316UZD6"/>
<keyword evidence="8" id="KW-0175">Coiled coil</keyword>
<evidence type="ECO:0000256" key="1">
    <source>
        <dbReference type="ARBA" id="ARBA00004567"/>
    </source>
</evidence>